<dbReference type="CDD" id="cd23161">
    <property type="entry name" value="Prefoldin_6"/>
    <property type="match status" value="1"/>
</dbReference>
<sequence>MSSHSTPLQNQYQDTVTEIQDVQERSRWGVYSLHNGAMLGLHKLYGKVRTLTAQKSENEQVKKEFDVLEDDGVIWKLVGPIMVRQDREEAMSNVEKRLEFITSDLDKTNDTVKELEEKLQKKSDELEELQQKFAAMHQGQSGPQATVN</sequence>
<evidence type="ECO:0000256" key="2">
    <source>
        <dbReference type="ARBA" id="ARBA00023186"/>
    </source>
</evidence>
<name>A0A7J6QHK7_PEROL</name>
<dbReference type="PANTHER" id="PTHR21431:SF0">
    <property type="entry name" value="PREFOLDIN SUBUNIT 6"/>
    <property type="match status" value="1"/>
</dbReference>
<feature type="coiled-coil region" evidence="3">
    <location>
        <begin position="51"/>
        <end position="139"/>
    </location>
</feature>
<protein>
    <recommendedName>
        <fullName evidence="6">Prefoldin subunit 6</fullName>
    </recommendedName>
</protein>
<dbReference type="SUPFAM" id="SSF46579">
    <property type="entry name" value="Prefoldin"/>
    <property type="match status" value="1"/>
</dbReference>
<evidence type="ECO:0000256" key="1">
    <source>
        <dbReference type="ARBA" id="ARBA00008045"/>
    </source>
</evidence>
<keyword evidence="3" id="KW-0175">Coiled coil</keyword>
<dbReference type="GO" id="GO:0005737">
    <property type="term" value="C:cytoplasm"/>
    <property type="evidence" value="ECO:0007669"/>
    <property type="project" value="TreeGrafter"/>
</dbReference>
<gene>
    <name evidence="4" type="ORF">FOZ63_014055</name>
</gene>
<dbReference type="PANTHER" id="PTHR21431">
    <property type="entry name" value="PREFOLDIN SUBUNIT 6"/>
    <property type="match status" value="1"/>
</dbReference>
<dbReference type="GO" id="GO:0051087">
    <property type="term" value="F:protein-folding chaperone binding"/>
    <property type="evidence" value="ECO:0007669"/>
    <property type="project" value="TreeGrafter"/>
</dbReference>
<reference evidence="4 5" key="1">
    <citation type="submission" date="2020-04" db="EMBL/GenBank/DDBJ databases">
        <title>Perkinsus olseni comparative genomics.</title>
        <authorList>
            <person name="Bogema D.R."/>
        </authorList>
    </citation>
    <scope>NUCLEOTIDE SEQUENCE [LARGE SCALE GENOMIC DNA]</scope>
    <source>
        <strain evidence="4 5">ATCC PRA-207</strain>
    </source>
</reference>
<dbReference type="InterPro" id="IPR002777">
    <property type="entry name" value="PFD_beta-like"/>
</dbReference>
<evidence type="ECO:0000313" key="5">
    <source>
        <dbReference type="Proteomes" id="UP000553632"/>
    </source>
</evidence>
<organism evidence="4 5">
    <name type="scientific">Perkinsus olseni</name>
    <name type="common">Perkinsus atlanticus</name>
    <dbReference type="NCBI Taxonomy" id="32597"/>
    <lineage>
        <taxon>Eukaryota</taxon>
        <taxon>Sar</taxon>
        <taxon>Alveolata</taxon>
        <taxon>Perkinsozoa</taxon>
        <taxon>Perkinsea</taxon>
        <taxon>Perkinsida</taxon>
        <taxon>Perkinsidae</taxon>
        <taxon>Perkinsus</taxon>
    </lineage>
</organism>
<dbReference type="GO" id="GO:0051082">
    <property type="term" value="F:unfolded protein binding"/>
    <property type="evidence" value="ECO:0007669"/>
    <property type="project" value="InterPro"/>
</dbReference>
<dbReference type="AlphaFoldDB" id="A0A7J6QHK7"/>
<dbReference type="EMBL" id="JABANO010033349">
    <property type="protein sequence ID" value="KAF4707020.1"/>
    <property type="molecule type" value="Genomic_DNA"/>
</dbReference>
<accession>A0A7J6QHK7</accession>
<dbReference type="Pfam" id="PF01920">
    <property type="entry name" value="Prefoldin_2"/>
    <property type="match status" value="1"/>
</dbReference>
<evidence type="ECO:0000313" key="4">
    <source>
        <dbReference type="EMBL" id="KAF4707020.1"/>
    </source>
</evidence>
<dbReference type="Proteomes" id="UP000553632">
    <property type="component" value="Unassembled WGS sequence"/>
</dbReference>
<dbReference type="Gene3D" id="1.10.287.370">
    <property type="match status" value="1"/>
</dbReference>
<dbReference type="GO" id="GO:0016272">
    <property type="term" value="C:prefoldin complex"/>
    <property type="evidence" value="ECO:0007669"/>
    <property type="project" value="InterPro"/>
</dbReference>
<comment type="similarity">
    <text evidence="1">Belongs to the prefoldin subunit beta family.</text>
</comment>
<keyword evidence="5" id="KW-1185">Reference proteome</keyword>
<comment type="caution">
    <text evidence="4">The sequence shown here is derived from an EMBL/GenBank/DDBJ whole genome shotgun (WGS) entry which is preliminary data.</text>
</comment>
<keyword evidence="2" id="KW-0143">Chaperone</keyword>
<dbReference type="OMA" id="VQTEFAQ"/>
<dbReference type="GO" id="GO:0051131">
    <property type="term" value="P:chaperone-mediated protein complex assembly"/>
    <property type="evidence" value="ECO:0007669"/>
    <property type="project" value="TreeGrafter"/>
</dbReference>
<dbReference type="InterPro" id="IPR009053">
    <property type="entry name" value="Prefoldin"/>
</dbReference>
<proteinExistence type="inferred from homology"/>
<dbReference type="GO" id="GO:0006457">
    <property type="term" value="P:protein folding"/>
    <property type="evidence" value="ECO:0007669"/>
    <property type="project" value="InterPro"/>
</dbReference>
<evidence type="ECO:0000256" key="3">
    <source>
        <dbReference type="SAM" id="Coils"/>
    </source>
</evidence>
<evidence type="ECO:0008006" key="6">
    <source>
        <dbReference type="Google" id="ProtNLM"/>
    </source>
</evidence>